<dbReference type="Proteomes" id="UP000315540">
    <property type="component" value="Unassembled WGS sequence"/>
</dbReference>
<gene>
    <name evidence="2" type="ORF">FHK87_04190</name>
</gene>
<dbReference type="OrthoDB" id="9839432at2"/>
<dbReference type="RefSeq" id="WP_140590243.1">
    <property type="nucleotide sequence ID" value="NZ_VFWZ01000002.1"/>
</dbReference>
<feature type="coiled-coil region" evidence="1">
    <location>
        <begin position="229"/>
        <end position="256"/>
    </location>
</feature>
<comment type="caution">
    <text evidence="2">The sequence shown here is derived from an EMBL/GenBank/DDBJ whole genome shotgun (WGS) entry which is preliminary data.</text>
</comment>
<evidence type="ECO:0000256" key="1">
    <source>
        <dbReference type="SAM" id="Coils"/>
    </source>
</evidence>
<reference evidence="2 3" key="1">
    <citation type="submission" date="2019-06" db="EMBL/GenBank/DDBJ databases">
        <authorList>
            <person name="Meng X."/>
        </authorList>
    </citation>
    <scope>NUCLEOTIDE SEQUENCE [LARGE SCALE GENOMIC DNA]</scope>
    <source>
        <strain evidence="2 3">M625</strain>
    </source>
</reference>
<accession>A0A504JJX6</accession>
<keyword evidence="1" id="KW-0175">Coiled coil</keyword>
<evidence type="ECO:0000313" key="3">
    <source>
        <dbReference type="Proteomes" id="UP000315540"/>
    </source>
</evidence>
<protein>
    <submittedName>
        <fullName evidence="2">Uncharacterized protein</fullName>
    </submittedName>
</protein>
<proteinExistence type="predicted"/>
<dbReference type="AlphaFoldDB" id="A0A504JJX6"/>
<dbReference type="EMBL" id="VFWZ01000002">
    <property type="protein sequence ID" value="TPN86811.1"/>
    <property type="molecule type" value="Genomic_DNA"/>
</dbReference>
<name>A0A504JJX6_9FLAO</name>
<keyword evidence="3" id="KW-1185">Reference proteome</keyword>
<organism evidence="2 3">
    <name type="scientific">Aquimarina algicola</name>
    <dbReference type="NCBI Taxonomy" id="2589995"/>
    <lineage>
        <taxon>Bacteria</taxon>
        <taxon>Pseudomonadati</taxon>
        <taxon>Bacteroidota</taxon>
        <taxon>Flavobacteriia</taxon>
        <taxon>Flavobacteriales</taxon>
        <taxon>Flavobacteriaceae</taxon>
        <taxon>Aquimarina</taxon>
    </lineage>
</organism>
<sequence length="342" mass="40910">MKNKFWIEEKSPKQLYTEFILPENSSASFWDVFKNYEPDYSRVEPADLSKEWLQREEKIIDEIVKNHFVQIQLKQKEIESLIDAIEEYLLPEEDQYTEDLSDKYKELARNIAQRYILPLQLERNTIDNFIDRLEYKLELLNESHITESNKEAMRQSIRLKGIRGEYSKEKVEEILQNLEMMWSIKTEIDETEYEEVEDETEIEVDDFIYPKYPLAFSTTFYGFNGDAGNLSYEEQEQFAQEKFKEYEDEISSLLNQEPHSELLPKKIDFEDNSTWDKYYELSEGNPFMYEFDGAFSIWKKDNKVLFLSMNKEDKELPYEIAIGGLVLSKYSEILNKYNSITK</sequence>
<evidence type="ECO:0000313" key="2">
    <source>
        <dbReference type="EMBL" id="TPN86811.1"/>
    </source>
</evidence>